<evidence type="ECO:0000259" key="11">
    <source>
        <dbReference type="Pfam" id="PF00149"/>
    </source>
</evidence>
<dbReference type="InterPro" id="IPR033308">
    <property type="entry name" value="PGAP5/Cdc1/Ted1"/>
</dbReference>
<dbReference type="PANTHER" id="PTHR13315">
    <property type="entry name" value="METALLO PHOSPHOESTERASE RELATED"/>
    <property type="match status" value="1"/>
</dbReference>
<keyword evidence="5" id="KW-0479">Metal-binding</keyword>
<keyword evidence="8 10" id="KW-0472">Membrane</keyword>
<name>A0A915D138_9BILA</name>
<dbReference type="GO" id="GO:0016787">
    <property type="term" value="F:hydrolase activity"/>
    <property type="evidence" value="ECO:0007669"/>
    <property type="project" value="UniProtKB-KW"/>
</dbReference>
<dbReference type="GO" id="GO:0016020">
    <property type="term" value="C:membrane"/>
    <property type="evidence" value="ECO:0007669"/>
    <property type="project" value="UniProtKB-SubCell"/>
</dbReference>
<evidence type="ECO:0000256" key="9">
    <source>
        <dbReference type="ARBA" id="ARBA00023211"/>
    </source>
</evidence>
<keyword evidence="9" id="KW-0464">Manganese</keyword>
<keyword evidence="6" id="KW-0378">Hydrolase</keyword>
<evidence type="ECO:0000256" key="7">
    <source>
        <dbReference type="ARBA" id="ARBA00022989"/>
    </source>
</evidence>
<dbReference type="InterPro" id="IPR004843">
    <property type="entry name" value="Calcineurin-like_PHP"/>
</dbReference>
<sequence length="376" mass="43153">MSICKIFCVISLPALAVLFNEYLVYYLFLNKCSWPRVDNETTNVMVLADIHLLGVRRGYLVDKLRREWQMYIAFQTAMSLFSPQAVFFLGDLFDEGLWGDDATFSTYTRRFDSLFFTPKNTRRFFAVGNHDIGFHDEITPQLLKRFTTHFNIPNGVEHVELNNHIFVLINSMALEGDHCWLCSKAENEIDRFSQILNCTNTQNISCNSSLTIPYSRPILMQHFPLFRKSDESCEDSNDLAPPGIIEDQFRQKLDCLSENSTLYLIEKLKPRAAFGGHVHFGCRTSWKKPVSFVEYTVPSVSSRNNWSPSFHLVSIYSDQTLTCWSRRSRRFISPFICSKSYMVAPQKGTNVAVPVGAAPKLSCPPIEQKEDSEDKP</sequence>
<dbReference type="InterPro" id="IPR029052">
    <property type="entry name" value="Metallo-depent_PP-like"/>
</dbReference>
<keyword evidence="7 10" id="KW-1133">Transmembrane helix</keyword>
<dbReference type="WBParaSite" id="jg14805">
    <property type="protein sequence ID" value="jg14805"/>
    <property type="gene ID" value="jg14805"/>
</dbReference>
<keyword evidence="4 10" id="KW-0812">Transmembrane</keyword>
<evidence type="ECO:0000256" key="1">
    <source>
        <dbReference type="ARBA" id="ARBA00001936"/>
    </source>
</evidence>
<evidence type="ECO:0000256" key="5">
    <source>
        <dbReference type="ARBA" id="ARBA00022723"/>
    </source>
</evidence>
<evidence type="ECO:0000313" key="12">
    <source>
        <dbReference type="Proteomes" id="UP000887574"/>
    </source>
</evidence>
<evidence type="ECO:0000256" key="10">
    <source>
        <dbReference type="SAM" id="Phobius"/>
    </source>
</evidence>
<dbReference type="PANTHER" id="PTHR13315:SF0">
    <property type="entry name" value="METALLOPHOSPHOESTERASE 1"/>
    <property type="match status" value="1"/>
</dbReference>
<dbReference type="Gene3D" id="3.60.21.10">
    <property type="match status" value="1"/>
</dbReference>
<evidence type="ECO:0000256" key="8">
    <source>
        <dbReference type="ARBA" id="ARBA00023136"/>
    </source>
</evidence>
<evidence type="ECO:0000256" key="6">
    <source>
        <dbReference type="ARBA" id="ARBA00022801"/>
    </source>
</evidence>
<proteinExistence type="inferred from homology"/>
<dbReference type="AlphaFoldDB" id="A0A915D138"/>
<feature type="transmembrane region" description="Helical" evidence="10">
    <location>
        <begin position="7"/>
        <end position="28"/>
    </location>
</feature>
<evidence type="ECO:0000256" key="2">
    <source>
        <dbReference type="ARBA" id="ARBA00004141"/>
    </source>
</evidence>
<reference evidence="13" key="1">
    <citation type="submission" date="2022-11" db="UniProtKB">
        <authorList>
            <consortium name="WormBaseParasite"/>
        </authorList>
    </citation>
    <scope>IDENTIFICATION</scope>
</reference>
<keyword evidence="12" id="KW-1185">Reference proteome</keyword>
<dbReference type="GO" id="GO:0006506">
    <property type="term" value="P:GPI anchor biosynthetic process"/>
    <property type="evidence" value="ECO:0007669"/>
    <property type="project" value="InterPro"/>
</dbReference>
<protein>
    <submittedName>
        <fullName evidence="13">Calcineurin-like phosphoesterase domain-containing protein</fullName>
    </submittedName>
</protein>
<accession>A0A915D138</accession>
<comment type="cofactor">
    <cofactor evidence="1">
        <name>Mn(2+)</name>
        <dbReference type="ChEBI" id="CHEBI:29035"/>
    </cofactor>
</comment>
<organism evidence="12 13">
    <name type="scientific">Ditylenchus dipsaci</name>
    <dbReference type="NCBI Taxonomy" id="166011"/>
    <lineage>
        <taxon>Eukaryota</taxon>
        <taxon>Metazoa</taxon>
        <taxon>Ecdysozoa</taxon>
        <taxon>Nematoda</taxon>
        <taxon>Chromadorea</taxon>
        <taxon>Rhabditida</taxon>
        <taxon>Tylenchina</taxon>
        <taxon>Tylenchomorpha</taxon>
        <taxon>Sphaerularioidea</taxon>
        <taxon>Anguinidae</taxon>
        <taxon>Anguininae</taxon>
        <taxon>Ditylenchus</taxon>
    </lineage>
</organism>
<comment type="similarity">
    <text evidence="3">Belongs to the metallophosphoesterase superfamily. MPPE1 family.</text>
</comment>
<feature type="domain" description="Calcineurin-like phosphoesterase" evidence="11">
    <location>
        <begin position="43"/>
        <end position="279"/>
    </location>
</feature>
<dbReference type="Pfam" id="PF00149">
    <property type="entry name" value="Metallophos"/>
    <property type="match status" value="1"/>
</dbReference>
<evidence type="ECO:0000313" key="13">
    <source>
        <dbReference type="WBParaSite" id="jg14805"/>
    </source>
</evidence>
<evidence type="ECO:0000256" key="3">
    <source>
        <dbReference type="ARBA" id="ARBA00008895"/>
    </source>
</evidence>
<comment type="subcellular location">
    <subcellularLocation>
        <location evidence="2">Membrane</location>
        <topology evidence="2">Multi-pass membrane protein</topology>
    </subcellularLocation>
</comment>
<dbReference type="Proteomes" id="UP000887574">
    <property type="component" value="Unplaced"/>
</dbReference>
<dbReference type="GO" id="GO:0046872">
    <property type="term" value="F:metal ion binding"/>
    <property type="evidence" value="ECO:0007669"/>
    <property type="project" value="UniProtKB-KW"/>
</dbReference>
<dbReference type="SUPFAM" id="SSF56300">
    <property type="entry name" value="Metallo-dependent phosphatases"/>
    <property type="match status" value="1"/>
</dbReference>
<evidence type="ECO:0000256" key="4">
    <source>
        <dbReference type="ARBA" id="ARBA00022692"/>
    </source>
</evidence>